<reference evidence="1 2" key="1">
    <citation type="submission" date="2017-05" db="EMBL/GenBank/DDBJ databases">
        <authorList>
            <person name="Song R."/>
            <person name="Chenine A.L."/>
            <person name="Ruprecht R.M."/>
        </authorList>
    </citation>
    <scope>NUCLEOTIDE SEQUENCE [LARGE SCALE GENOMIC DNA]</scope>
    <source>
        <strain evidence="1 2">PR350</strain>
    </source>
</reference>
<proteinExistence type="predicted"/>
<dbReference type="AlphaFoldDB" id="A0A241ZGL8"/>
<accession>A0A241ZGL8</accession>
<protein>
    <submittedName>
        <fullName evidence="1">Uncharacterized protein</fullName>
    </submittedName>
</protein>
<dbReference type="RefSeq" id="WP_086249660.1">
    <property type="nucleotide sequence ID" value="NZ_NGEL01000055.1"/>
</dbReference>
<sequence>MKLFKFLNRQNIAITVPVINSACYTTDDFLILSTSVGQFTFDPVDCDFAGVDDDVILFLFARKNANNRVENFNLNLDNSLKNKSKNEEIVAKFLEIKKRKCSIKS</sequence>
<dbReference type="Proteomes" id="UP000194699">
    <property type="component" value="Unassembled WGS sequence"/>
</dbReference>
<dbReference type="EMBL" id="NGEL01000055">
    <property type="protein sequence ID" value="OTM91002.1"/>
    <property type="molecule type" value="Genomic_DNA"/>
</dbReference>
<organism evidence="1 2">
    <name type="scientific">Acinetobacter baumannii</name>
    <dbReference type="NCBI Taxonomy" id="470"/>
    <lineage>
        <taxon>Bacteria</taxon>
        <taxon>Pseudomonadati</taxon>
        <taxon>Pseudomonadota</taxon>
        <taxon>Gammaproteobacteria</taxon>
        <taxon>Moraxellales</taxon>
        <taxon>Moraxellaceae</taxon>
        <taxon>Acinetobacter</taxon>
        <taxon>Acinetobacter calcoaceticus/baumannii complex</taxon>
    </lineage>
</organism>
<evidence type="ECO:0000313" key="2">
    <source>
        <dbReference type="Proteomes" id="UP000194699"/>
    </source>
</evidence>
<gene>
    <name evidence="1" type="ORF">B9X95_05650</name>
</gene>
<evidence type="ECO:0000313" key="1">
    <source>
        <dbReference type="EMBL" id="OTM91002.1"/>
    </source>
</evidence>
<name>A0A241ZGL8_ACIBA</name>
<comment type="caution">
    <text evidence="1">The sequence shown here is derived from an EMBL/GenBank/DDBJ whole genome shotgun (WGS) entry which is preliminary data.</text>
</comment>